<sequence length="176" mass="20450">MKQELARKKKRCGLRMSGAYMRKIKRWSRSWNLGRHDDPGIRVFQGIKQWRLGLLDWKRTSLGNIHKALEDKQQLAVQRHKTNFITALRDENGVLQTNLDTIHKLAVDFYKKLFSSQSDNLGNALIFDQLKVFEPAQVTLLGANFTMEDVKRNLFSMRKGKVPDPDGLSAHFFQFC</sequence>
<reference evidence="1 2" key="1">
    <citation type="submission" date="2024-01" db="EMBL/GenBank/DDBJ databases">
        <title>The complete chloroplast genome sequence of Lithospermum erythrorhizon: insights into the phylogenetic relationship among Boraginaceae species and the maternal lineages of purple gromwells.</title>
        <authorList>
            <person name="Okada T."/>
            <person name="Watanabe K."/>
        </authorList>
    </citation>
    <scope>NUCLEOTIDE SEQUENCE [LARGE SCALE GENOMIC DNA]</scope>
</reference>
<protein>
    <submittedName>
        <fullName evidence="1">Uncharacterized protein</fullName>
    </submittedName>
</protein>
<organism evidence="1 2">
    <name type="scientific">Lithospermum erythrorhizon</name>
    <name type="common">Purple gromwell</name>
    <name type="synonym">Lithospermum officinale var. erythrorhizon</name>
    <dbReference type="NCBI Taxonomy" id="34254"/>
    <lineage>
        <taxon>Eukaryota</taxon>
        <taxon>Viridiplantae</taxon>
        <taxon>Streptophyta</taxon>
        <taxon>Embryophyta</taxon>
        <taxon>Tracheophyta</taxon>
        <taxon>Spermatophyta</taxon>
        <taxon>Magnoliopsida</taxon>
        <taxon>eudicotyledons</taxon>
        <taxon>Gunneridae</taxon>
        <taxon>Pentapetalae</taxon>
        <taxon>asterids</taxon>
        <taxon>lamiids</taxon>
        <taxon>Boraginales</taxon>
        <taxon>Boraginaceae</taxon>
        <taxon>Boraginoideae</taxon>
        <taxon>Lithospermeae</taxon>
        <taxon>Lithospermum</taxon>
    </lineage>
</organism>
<proteinExistence type="predicted"/>
<dbReference type="Proteomes" id="UP001454036">
    <property type="component" value="Unassembled WGS sequence"/>
</dbReference>
<name>A0AAV3QTT7_LITER</name>
<evidence type="ECO:0000313" key="1">
    <source>
        <dbReference type="EMBL" id="GAA0167414.1"/>
    </source>
</evidence>
<evidence type="ECO:0000313" key="2">
    <source>
        <dbReference type="Proteomes" id="UP001454036"/>
    </source>
</evidence>
<dbReference type="AlphaFoldDB" id="A0AAV3QTT7"/>
<dbReference type="EMBL" id="BAABME010006086">
    <property type="protein sequence ID" value="GAA0167414.1"/>
    <property type="molecule type" value="Genomic_DNA"/>
</dbReference>
<accession>A0AAV3QTT7</accession>
<comment type="caution">
    <text evidence="1">The sequence shown here is derived from an EMBL/GenBank/DDBJ whole genome shotgun (WGS) entry which is preliminary data.</text>
</comment>
<keyword evidence="2" id="KW-1185">Reference proteome</keyword>
<gene>
    <name evidence="1" type="ORF">LIER_22354</name>
</gene>